<evidence type="ECO:0000313" key="1">
    <source>
        <dbReference type="EMBL" id="TDO41684.1"/>
    </source>
</evidence>
<organism evidence="1 2">
    <name type="scientific">Paractinoplanes brasiliensis</name>
    <dbReference type="NCBI Taxonomy" id="52695"/>
    <lineage>
        <taxon>Bacteria</taxon>
        <taxon>Bacillati</taxon>
        <taxon>Actinomycetota</taxon>
        <taxon>Actinomycetes</taxon>
        <taxon>Micromonosporales</taxon>
        <taxon>Micromonosporaceae</taxon>
        <taxon>Paractinoplanes</taxon>
    </lineage>
</organism>
<dbReference type="AlphaFoldDB" id="A0A4R6JXY8"/>
<accession>A0A4R6JXY8</accession>
<reference evidence="1 2" key="1">
    <citation type="submission" date="2019-03" db="EMBL/GenBank/DDBJ databases">
        <title>Sequencing the genomes of 1000 actinobacteria strains.</title>
        <authorList>
            <person name="Klenk H.-P."/>
        </authorList>
    </citation>
    <scope>NUCLEOTIDE SEQUENCE [LARGE SCALE GENOMIC DNA]</scope>
    <source>
        <strain evidence="1 2">DSM 43805</strain>
    </source>
</reference>
<protein>
    <submittedName>
        <fullName evidence="1">Uncharacterized protein</fullName>
    </submittedName>
</protein>
<name>A0A4R6JXY8_9ACTN</name>
<evidence type="ECO:0000313" key="2">
    <source>
        <dbReference type="Proteomes" id="UP000294901"/>
    </source>
</evidence>
<dbReference type="EMBL" id="SNWR01000001">
    <property type="protein sequence ID" value="TDO41684.1"/>
    <property type="molecule type" value="Genomic_DNA"/>
</dbReference>
<sequence length="36" mass="3669">MIPDDLGVTGGPDKVRGQVDEVKSIADDLGLRGGGM</sequence>
<gene>
    <name evidence="1" type="ORF">C8E87_5421</name>
</gene>
<proteinExistence type="predicted"/>
<dbReference type="Proteomes" id="UP000294901">
    <property type="component" value="Unassembled WGS sequence"/>
</dbReference>
<keyword evidence="2" id="KW-1185">Reference proteome</keyword>
<comment type="caution">
    <text evidence="1">The sequence shown here is derived from an EMBL/GenBank/DDBJ whole genome shotgun (WGS) entry which is preliminary data.</text>
</comment>